<name>T2KMZ6_FORAG</name>
<reference evidence="2 3" key="1">
    <citation type="journal article" date="2013" name="Appl. Environ. Microbiol.">
        <title>The genome of the alga-associated marine flavobacterium Formosa agariphila KMM 3901T reveals a broad potential for degradation of algal polysaccharides.</title>
        <authorList>
            <person name="Mann A.J."/>
            <person name="Hahnke R.L."/>
            <person name="Huang S."/>
            <person name="Werner J."/>
            <person name="Xing P."/>
            <person name="Barbeyron T."/>
            <person name="Huettel B."/>
            <person name="Stueber K."/>
            <person name="Reinhardt R."/>
            <person name="Harder J."/>
            <person name="Gloeckner F.O."/>
            <person name="Amann R.I."/>
            <person name="Teeling H."/>
        </authorList>
    </citation>
    <scope>NUCLEOTIDE SEQUENCE [LARGE SCALE GENOMIC DNA]</scope>
    <source>
        <strain evidence="3">DSM 15362 / KCTC 12365 / LMG 23005 / KMM 3901</strain>
    </source>
</reference>
<evidence type="ECO:0000313" key="3">
    <source>
        <dbReference type="Proteomes" id="UP000016160"/>
    </source>
</evidence>
<dbReference type="InterPro" id="IPR046233">
    <property type="entry name" value="DUF6266"/>
</dbReference>
<gene>
    <name evidence="2" type="ORF">BN863_16370</name>
</gene>
<dbReference type="EMBL" id="HG315671">
    <property type="protein sequence ID" value="CDF79349.1"/>
    <property type="molecule type" value="Genomic_DNA"/>
</dbReference>
<keyword evidence="3" id="KW-1185">Reference proteome</keyword>
<dbReference type="STRING" id="1347342.BN863_16370"/>
<feature type="region of interest" description="Disordered" evidence="1">
    <location>
        <begin position="27"/>
        <end position="46"/>
    </location>
</feature>
<organism evidence="2 3">
    <name type="scientific">Formosa agariphila (strain DSM 15362 / KCTC 12365 / LMG 23005 / KMM 3901 / M-2Alg 35-1)</name>
    <dbReference type="NCBI Taxonomy" id="1347342"/>
    <lineage>
        <taxon>Bacteria</taxon>
        <taxon>Pseudomonadati</taxon>
        <taxon>Bacteroidota</taxon>
        <taxon>Flavobacteriia</taxon>
        <taxon>Flavobacteriales</taxon>
        <taxon>Flavobacteriaceae</taxon>
        <taxon>Formosa</taxon>
    </lineage>
</organism>
<protein>
    <submittedName>
        <fullName evidence="2">Uncharacterized protein</fullName>
    </submittedName>
</protein>
<dbReference type="Proteomes" id="UP000016160">
    <property type="component" value="Chromosome"/>
</dbReference>
<dbReference type="Pfam" id="PF19781">
    <property type="entry name" value="DUF6266"/>
    <property type="match status" value="1"/>
</dbReference>
<dbReference type="RefSeq" id="WP_051774624.1">
    <property type="nucleotide sequence ID" value="NZ_HG315671.1"/>
</dbReference>
<evidence type="ECO:0000256" key="1">
    <source>
        <dbReference type="SAM" id="MobiDB-lite"/>
    </source>
</evidence>
<feature type="compositionally biased region" description="Polar residues" evidence="1">
    <location>
        <begin position="34"/>
        <end position="46"/>
    </location>
</feature>
<accession>T2KMZ6</accession>
<sequence length="212" mass="23166">MATLNQGILGGFSGKVGPVVGSNWRGKNVLRSAPTKSTKPISPAQQRQRDKFKCVLQFLTPIKGILTETFGVAVGSKSPFNQAMSYHMREAVQQTPTRFSMDYNKVLVGMGGLCGLEQPVVQTAPAHALTITWQDNSAQGLAYPTDAFLAVAYAPALHRFAYFEAQSLRENGQDVLDFETDFHGESVHLWATFRNTNSGNTATSKYLGDYVV</sequence>
<dbReference type="PATRIC" id="fig|1347342.6.peg.1642"/>
<proteinExistence type="predicted"/>
<dbReference type="OrthoDB" id="821958at2"/>
<dbReference type="eggNOG" id="ENOG502Z9ST">
    <property type="taxonomic scope" value="Bacteria"/>
</dbReference>
<dbReference type="AlphaFoldDB" id="T2KMZ6"/>
<evidence type="ECO:0000313" key="2">
    <source>
        <dbReference type="EMBL" id="CDF79349.1"/>
    </source>
</evidence>
<dbReference type="HOGENOM" id="CLU_064277_2_0_10"/>